<gene>
    <name evidence="1" type="ORF">IW252_002574</name>
    <name evidence="2" type="ORF">IW252_002652</name>
</gene>
<dbReference type="EMBL" id="JADOTZ010000001">
    <property type="protein sequence ID" value="MBG6085885.1"/>
    <property type="molecule type" value="Genomic_DNA"/>
</dbReference>
<protein>
    <recommendedName>
        <fullName evidence="4">Minor tail protein</fullName>
    </recommendedName>
</protein>
<organism evidence="2 3">
    <name type="scientific">Zhihengliuella flava</name>
    <dbReference type="NCBI Taxonomy" id="1285193"/>
    <lineage>
        <taxon>Bacteria</taxon>
        <taxon>Bacillati</taxon>
        <taxon>Actinomycetota</taxon>
        <taxon>Actinomycetes</taxon>
        <taxon>Micrococcales</taxon>
        <taxon>Micrococcaceae</taxon>
        <taxon>Zhihengliuella</taxon>
    </lineage>
</organism>
<dbReference type="RefSeq" id="WP_196836950.1">
    <property type="nucleotide sequence ID" value="NZ_JADOTZ010000001.1"/>
</dbReference>
<keyword evidence="3" id="KW-1185">Reference proteome</keyword>
<sequence>MAWSFEAVVTHTGQRLGRLPGTGFTGARSLNGGEGGQVTIPLTDDDWQLTKAEWDYLLKPTVRTVVACWNNVPVFSGIIWTRKYKWGSGVLQLTLRDVWSVFEGRTLIGPNSTYPSHSYYRFGPAGLPTLADRIVRLTQNNGEALDNLPMEYPASVSGTREARFYGYNAMTVAEGLEQIITLDGGPDCDFTPAWAGNAFTWVMGSARDLNASKQVDINLDGGAAGVDFELTEDATDIVTRAHVFGEGEGRATLSASAAAGGSQEYLTVERIYTGKRTNQLWHLQGWGARTVRENSRPVETADMSIRIDGTPGLADLVPGMTIRVVAPEDPWLAGRELMMRLAGYSFSQASSSVQLDVRLLEEAE</sequence>
<evidence type="ECO:0000313" key="1">
    <source>
        <dbReference type="EMBL" id="MBG6085807.1"/>
    </source>
</evidence>
<proteinExistence type="predicted"/>
<evidence type="ECO:0000313" key="2">
    <source>
        <dbReference type="EMBL" id="MBG6085885.1"/>
    </source>
</evidence>
<dbReference type="Proteomes" id="UP000625033">
    <property type="component" value="Unassembled WGS sequence"/>
</dbReference>
<dbReference type="AlphaFoldDB" id="A0A931D926"/>
<name>A0A931D926_9MICC</name>
<accession>A0A931D926</accession>
<comment type="caution">
    <text evidence="2">The sequence shown here is derived from an EMBL/GenBank/DDBJ whole genome shotgun (WGS) entry which is preliminary data.</text>
</comment>
<dbReference type="EMBL" id="JADOTZ010000001">
    <property type="protein sequence ID" value="MBG6085807.1"/>
    <property type="molecule type" value="Genomic_DNA"/>
</dbReference>
<evidence type="ECO:0000313" key="3">
    <source>
        <dbReference type="Proteomes" id="UP000625033"/>
    </source>
</evidence>
<evidence type="ECO:0008006" key="4">
    <source>
        <dbReference type="Google" id="ProtNLM"/>
    </source>
</evidence>
<reference evidence="2" key="1">
    <citation type="submission" date="2020-11" db="EMBL/GenBank/DDBJ databases">
        <title>Sequencing the genomes of 1000 actinobacteria strains.</title>
        <authorList>
            <person name="Klenk H.-P."/>
        </authorList>
    </citation>
    <scope>NUCLEOTIDE SEQUENCE</scope>
    <source>
        <strain evidence="2">DSM 26152</strain>
    </source>
</reference>